<keyword evidence="1" id="KW-0812">Transmembrane</keyword>
<evidence type="ECO:0000313" key="3">
    <source>
        <dbReference type="Proteomes" id="UP000192333"/>
    </source>
</evidence>
<dbReference type="STRING" id="758820.SAMN00777080_1848"/>
<sequence length="167" mass="19321">MVVNEVQSFRGSVLMFGILLLELPTLILVGVLWQTGKLGDDGPFVMGLVVGMMILIFWLLMAIRLELRLTTDGLSYRNPPFLNRWTKINKEEMETIQVKKMSGILEYGGVGVRFSKKTRAYIFFADYVVEVQLPKRKLVFSTHKPREMEEMILLWKENKNLNTENYG</sequence>
<keyword evidence="1" id="KW-0472">Membrane</keyword>
<keyword evidence="3" id="KW-1185">Reference proteome</keyword>
<keyword evidence="1" id="KW-1133">Transmembrane helix</keyword>
<accession>A0A1W2H2V8</accession>
<evidence type="ECO:0000256" key="1">
    <source>
        <dbReference type="SAM" id="Phobius"/>
    </source>
</evidence>
<feature type="transmembrane region" description="Helical" evidence="1">
    <location>
        <begin position="12"/>
        <end position="33"/>
    </location>
</feature>
<protein>
    <submittedName>
        <fullName evidence="2">Uncharacterized protein</fullName>
    </submittedName>
</protein>
<gene>
    <name evidence="2" type="ORF">SAMN00777080_1848</name>
</gene>
<feature type="transmembrane region" description="Helical" evidence="1">
    <location>
        <begin position="45"/>
        <end position="67"/>
    </location>
</feature>
<dbReference type="OrthoDB" id="582675at2"/>
<proteinExistence type="predicted"/>
<name>A0A1W2H2V8_9BACT</name>
<dbReference type="EMBL" id="LT838813">
    <property type="protein sequence ID" value="SMD43263.1"/>
    <property type="molecule type" value="Genomic_DNA"/>
</dbReference>
<dbReference type="Proteomes" id="UP000192333">
    <property type="component" value="Chromosome I"/>
</dbReference>
<evidence type="ECO:0000313" key="2">
    <source>
        <dbReference type="EMBL" id="SMD43263.1"/>
    </source>
</evidence>
<dbReference type="RefSeq" id="WP_084120001.1">
    <property type="nucleotide sequence ID" value="NZ_LT838813.1"/>
</dbReference>
<dbReference type="AlphaFoldDB" id="A0A1W2H2V8"/>
<reference evidence="3" key="1">
    <citation type="submission" date="2017-04" db="EMBL/GenBank/DDBJ databases">
        <authorList>
            <person name="Varghese N."/>
            <person name="Submissions S."/>
        </authorList>
    </citation>
    <scope>NUCLEOTIDE SEQUENCE [LARGE SCALE GENOMIC DNA]</scope>
    <source>
        <strain evidence="3">DSM 16537</strain>
    </source>
</reference>
<organism evidence="2 3">
    <name type="scientific">Aquiflexum balticum DSM 16537</name>
    <dbReference type="NCBI Taxonomy" id="758820"/>
    <lineage>
        <taxon>Bacteria</taxon>
        <taxon>Pseudomonadati</taxon>
        <taxon>Bacteroidota</taxon>
        <taxon>Cytophagia</taxon>
        <taxon>Cytophagales</taxon>
        <taxon>Cyclobacteriaceae</taxon>
        <taxon>Aquiflexum</taxon>
    </lineage>
</organism>